<keyword evidence="2" id="KW-0472">Membrane</keyword>
<accession>A0ABX6HTK8</accession>
<dbReference type="EMBL" id="CP047385">
    <property type="protein sequence ID" value="QHF14266.1"/>
    <property type="molecule type" value="Genomic_DNA"/>
</dbReference>
<name>A0ABX6HTK8_9BURK</name>
<keyword evidence="4" id="KW-1185">Reference proteome</keyword>
<keyword evidence="2" id="KW-0812">Transmembrane</keyword>
<evidence type="ECO:0008006" key="5">
    <source>
        <dbReference type="Google" id="ProtNLM"/>
    </source>
</evidence>
<gene>
    <name evidence="3" type="ORF">PI93_017635</name>
</gene>
<protein>
    <recommendedName>
        <fullName evidence="5">Chromosome partition protein Smc</fullName>
    </recommendedName>
</protein>
<feature type="transmembrane region" description="Helical" evidence="2">
    <location>
        <begin position="219"/>
        <end position="238"/>
    </location>
</feature>
<proteinExistence type="predicted"/>
<dbReference type="Proteomes" id="UP000035080">
    <property type="component" value="Chromosome"/>
</dbReference>
<keyword evidence="2" id="KW-1133">Transmembrane helix</keyword>
<dbReference type="Gene3D" id="3.90.20.10">
    <property type="match status" value="1"/>
</dbReference>
<dbReference type="RefSeq" id="WP_144400348.1">
    <property type="nucleotide sequence ID" value="NZ_CABPRW010000002.1"/>
</dbReference>
<reference evidence="3 4" key="1">
    <citation type="journal article" date="2015" name="Genome Announc.">
        <title>Genome Sequences of Two Pandoraea pnomenusa Isolates Recovered 11 Months Apart from a Cystic Fibrosis Patient.</title>
        <authorList>
            <person name="Ee R."/>
            <person name="Ambrose M."/>
            <person name="Lazenby J."/>
            <person name="Williams P."/>
            <person name="Chan K.G."/>
            <person name="Roddam L."/>
        </authorList>
    </citation>
    <scope>NUCLEOTIDE SEQUENCE [LARGE SCALE GENOMIC DNA]</scope>
    <source>
        <strain evidence="3 4">6399</strain>
    </source>
</reference>
<evidence type="ECO:0000313" key="3">
    <source>
        <dbReference type="EMBL" id="QHF14266.1"/>
    </source>
</evidence>
<feature type="transmembrane region" description="Helical" evidence="2">
    <location>
        <begin position="244"/>
        <end position="263"/>
    </location>
</feature>
<organism evidence="3 4">
    <name type="scientific">Pandoraea fibrosis</name>
    <dbReference type="NCBI Taxonomy" id="1891094"/>
    <lineage>
        <taxon>Bacteria</taxon>
        <taxon>Pseudomonadati</taxon>
        <taxon>Pseudomonadota</taxon>
        <taxon>Betaproteobacteria</taxon>
        <taxon>Burkholderiales</taxon>
        <taxon>Burkholderiaceae</taxon>
        <taxon>Pandoraea</taxon>
    </lineage>
</organism>
<evidence type="ECO:0000256" key="1">
    <source>
        <dbReference type="SAM" id="MobiDB-lite"/>
    </source>
</evidence>
<sequence length="443" mass="49083">MAGTIKEALGMYGYVYAPAASWPQETCKLKRKAVTSGLSIADKHAEIVRQFQRIANTKAQLGLSNESITKLESAFFSTYRKATSGYWGGGLWDGFYRYPSNPHRHDLYALVGEQVHDRDMDRLTPSARRFSMILGQLGEALRREEEILSKCGEMTARSMALASATFEDIERERAEYAKIGADCLDVLADVEQCLDAARETIRRGSKEVWPERKHFGKRFALSGVLYCIAGGIAIAGLIASSGTLAVAAVVLAMVIRIVSLGSIRGFDRERGWKSVESLLANTKQFIETEGATMKTSLYISDQRAALAREDRVWEMLTDLRSQSSGLTGQVSAMAEQLNGVVSRMDSLRDNMDQRFVAVDQRIDTLESGMNATLAAGFSSMDRKLEDFRRDLQRLSRLQEAASTRSTMVALSRFPTGEAPNDSRPTPERANSWSPYTHAGARRA</sequence>
<feature type="region of interest" description="Disordered" evidence="1">
    <location>
        <begin position="405"/>
        <end position="443"/>
    </location>
</feature>
<evidence type="ECO:0000256" key="2">
    <source>
        <dbReference type="SAM" id="Phobius"/>
    </source>
</evidence>
<evidence type="ECO:0000313" key="4">
    <source>
        <dbReference type="Proteomes" id="UP000035080"/>
    </source>
</evidence>